<proteinExistence type="inferred from homology"/>
<gene>
    <name evidence="5" type="ORF">R4315_08540</name>
</gene>
<name>A0AAE5A5H6_9NOCA</name>
<dbReference type="Proteomes" id="UP001185863">
    <property type="component" value="Unassembled WGS sequence"/>
</dbReference>
<evidence type="ECO:0000313" key="6">
    <source>
        <dbReference type="Proteomes" id="UP001185863"/>
    </source>
</evidence>
<protein>
    <recommendedName>
        <fullName evidence="4">Low molecular weight antigen MTB12-like C-terminal domain-containing protein</fullName>
    </recommendedName>
</protein>
<evidence type="ECO:0000259" key="4">
    <source>
        <dbReference type="Pfam" id="PF26580"/>
    </source>
</evidence>
<dbReference type="PROSITE" id="PS51257">
    <property type="entry name" value="PROKAR_LIPOPROTEIN"/>
    <property type="match status" value="1"/>
</dbReference>
<evidence type="ECO:0000256" key="2">
    <source>
        <dbReference type="ARBA" id="ARBA00093774"/>
    </source>
</evidence>
<comment type="caution">
    <text evidence="5">The sequence shown here is derived from an EMBL/GenBank/DDBJ whole genome shotgun (WGS) entry which is preliminary data.</text>
</comment>
<comment type="similarity">
    <text evidence="2">Belongs to the MTB12 family.</text>
</comment>
<dbReference type="EMBL" id="JAWLUP010000013">
    <property type="protein sequence ID" value="MDV7264592.1"/>
    <property type="molecule type" value="Genomic_DNA"/>
</dbReference>
<dbReference type="AlphaFoldDB" id="A0AAE5A5H6"/>
<sequence>MIIRTSLIGTSLVGRTAVAAGAVVLALGLASCSSDDTADTTAATATTASAAAAATSTEDSVAAPSSEELLTTLQVLVDPARPVDEKTAVVVKGDERRSNIEAMTAATANYPVSFTVTDVQVDRDIATAKVAVTSPHGTAAPTPWTWENVDGTWKVSDESTCALLGMARTGC</sequence>
<feature type="chain" id="PRO_5042222685" description="Low molecular weight antigen MTB12-like C-terminal domain-containing protein" evidence="3">
    <location>
        <begin position="20"/>
        <end position="171"/>
    </location>
</feature>
<evidence type="ECO:0000256" key="3">
    <source>
        <dbReference type="SAM" id="SignalP"/>
    </source>
</evidence>
<dbReference type="RefSeq" id="WP_317744684.1">
    <property type="nucleotide sequence ID" value="NZ_JAWLUP010000013.1"/>
</dbReference>
<dbReference type="InterPro" id="IPR058644">
    <property type="entry name" value="Mtb12-like_C"/>
</dbReference>
<evidence type="ECO:0000313" key="5">
    <source>
        <dbReference type="EMBL" id="MDV7264592.1"/>
    </source>
</evidence>
<dbReference type="Pfam" id="PF26580">
    <property type="entry name" value="Mtb12_C"/>
    <property type="match status" value="1"/>
</dbReference>
<accession>A0AAE5A5H6</accession>
<organism evidence="5 6">
    <name type="scientific">Rhodococcus oxybenzonivorans</name>
    <dbReference type="NCBI Taxonomy" id="1990687"/>
    <lineage>
        <taxon>Bacteria</taxon>
        <taxon>Bacillati</taxon>
        <taxon>Actinomycetota</taxon>
        <taxon>Actinomycetes</taxon>
        <taxon>Mycobacteriales</taxon>
        <taxon>Nocardiaceae</taxon>
        <taxon>Rhodococcus</taxon>
    </lineage>
</organism>
<feature type="signal peptide" evidence="3">
    <location>
        <begin position="1"/>
        <end position="19"/>
    </location>
</feature>
<keyword evidence="1 3" id="KW-0732">Signal</keyword>
<evidence type="ECO:0000256" key="1">
    <source>
        <dbReference type="ARBA" id="ARBA00022729"/>
    </source>
</evidence>
<reference evidence="5" key="1">
    <citation type="submission" date="2023-10" db="EMBL/GenBank/DDBJ databases">
        <title>Development of a sustainable strategy for remediation of hydrocarbon-contaminated territories based on the waste exchange concept.</title>
        <authorList>
            <person name="Krivoruchko A."/>
        </authorList>
    </citation>
    <scope>NUCLEOTIDE SEQUENCE</scope>
    <source>
        <strain evidence="5">IEGM 68</strain>
    </source>
</reference>
<feature type="domain" description="Low molecular weight antigen MTB12-like C-terminal" evidence="4">
    <location>
        <begin position="62"/>
        <end position="171"/>
    </location>
</feature>